<dbReference type="InterPro" id="IPR018314">
    <property type="entry name" value="RsmB/NOL1/NOP2-like_CS"/>
</dbReference>
<feature type="binding site" evidence="7">
    <location>
        <begin position="109"/>
        <end position="115"/>
    </location>
    <ligand>
        <name>S-adenosyl-L-methionine</name>
        <dbReference type="ChEBI" id="CHEBI:59789"/>
    </ligand>
</feature>
<proteinExistence type="inferred from homology"/>
<dbReference type="Pfam" id="PF01189">
    <property type="entry name" value="Methyltr_RsmB-F"/>
    <property type="match status" value="1"/>
</dbReference>
<dbReference type="Gene3D" id="3.30.70.1170">
    <property type="entry name" value="Sun protein, domain 3"/>
    <property type="match status" value="1"/>
</dbReference>
<feature type="domain" description="SAM-dependent MTase RsmB/NOP-type" evidence="9">
    <location>
        <begin position="21"/>
        <end position="304"/>
    </location>
</feature>
<protein>
    <submittedName>
        <fullName evidence="10">Ribosomal RNA small subunit methyltransferase F</fullName>
    </submittedName>
</protein>
<dbReference type="Gene3D" id="3.40.50.150">
    <property type="entry name" value="Vaccinia Virus protein VP39"/>
    <property type="match status" value="1"/>
</dbReference>
<evidence type="ECO:0000313" key="10">
    <source>
        <dbReference type="EMBL" id="GJN64963.1"/>
    </source>
</evidence>
<dbReference type="GO" id="GO:0003723">
    <property type="term" value="F:RNA binding"/>
    <property type="evidence" value="ECO:0007669"/>
    <property type="project" value="UniProtKB-UniRule"/>
</dbReference>
<dbReference type="InterPro" id="IPR029063">
    <property type="entry name" value="SAM-dependent_MTases_sf"/>
</dbReference>
<organism evidence="10 11">
    <name type="scientific">Faecalibacterium gallinarum</name>
    <dbReference type="NCBI Taxonomy" id="2903556"/>
    <lineage>
        <taxon>Bacteria</taxon>
        <taxon>Bacillati</taxon>
        <taxon>Bacillota</taxon>
        <taxon>Clostridia</taxon>
        <taxon>Eubacteriales</taxon>
        <taxon>Oscillospiraceae</taxon>
        <taxon>Faecalibacterium</taxon>
    </lineage>
</organism>
<dbReference type="PROSITE" id="PS51686">
    <property type="entry name" value="SAM_MT_RSMB_NOP"/>
    <property type="match status" value="1"/>
</dbReference>
<dbReference type="EMBL" id="BQKV01000053">
    <property type="protein sequence ID" value="GJN64963.1"/>
    <property type="molecule type" value="Genomic_DNA"/>
</dbReference>
<dbReference type="GO" id="GO:0008173">
    <property type="term" value="F:RNA methyltransferase activity"/>
    <property type="evidence" value="ECO:0007669"/>
    <property type="project" value="InterPro"/>
</dbReference>
<feature type="active site" description="Nucleophile" evidence="7">
    <location>
        <position position="231"/>
    </location>
</feature>
<dbReference type="PANTHER" id="PTHR22807:SF30">
    <property type="entry name" value="28S RRNA (CYTOSINE(4447)-C(5))-METHYLTRANSFERASE-RELATED"/>
    <property type="match status" value="1"/>
</dbReference>
<dbReference type="Pfam" id="PF17125">
    <property type="entry name" value="Methyltr_RsmF_N"/>
    <property type="match status" value="1"/>
</dbReference>
<feature type="region of interest" description="Disordered" evidence="8">
    <location>
        <begin position="328"/>
        <end position="376"/>
    </location>
</feature>
<evidence type="ECO:0000256" key="1">
    <source>
        <dbReference type="ARBA" id="ARBA00007494"/>
    </source>
</evidence>
<evidence type="ECO:0000256" key="7">
    <source>
        <dbReference type="PROSITE-ProRule" id="PRU01023"/>
    </source>
</evidence>
<dbReference type="Gene3D" id="2.30.130.60">
    <property type="match status" value="1"/>
</dbReference>
<dbReference type="PRINTS" id="PR02008">
    <property type="entry name" value="RCMTFAMILY"/>
</dbReference>
<keyword evidence="3 7" id="KW-0489">Methyltransferase</keyword>
<dbReference type="InterPro" id="IPR023267">
    <property type="entry name" value="RCMT"/>
</dbReference>
<evidence type="ECO:0000256" key="8">
    <source>
        <dbReference type="SAM" id="MobiDB-lite"/>
    </source>
</evidence>
<keyword evidence="11" id="KW-1185">Reference proteome</keyword>
<feature type="binding site" evidence="7">
    <location>
        <position position="133"/>
    </location>
    <ligand>
        <name>S-adenosyl-L-methionine</name>
        <dbReference type="ChEBI" id="CHEBI:59789"/>
    </ligand>
</feature>
<comment type="caution">
    <text evidence="10">The sequence shown here is derived from an EMBL/GenBank/DDBJ whole genome shotgun (WGS) entry which is preliminary data.</text>
</comment>
<dbReference type="RefSeq" id="WP_282449883.1">
    <property type="nucleotide sequence ID" value="NZ_BQKV01000053.1"/>
</dbReference>
<keyword evidence="4 7" id="KW-0808">Transferase</keyword>
<gene>
    <name evidence="10" type="primary">rsmF</name>
    <name evidence="10" type="ORF">JCM17207_15880</name>
</gene>
<dbReference type="InterPro" id="IPR001678">
    <property type="entry name" value="MeTrfase_RsmB-F_NOP2_dom"/>
</dbReference>
<dbReference type="PANTHER" id="PTHR22807">
    <property type="entry name" value="NOP2 YEAST -RELATED NOL1/NOP2/FMU SUN DOMAIN-CONTAINING"/>
    <property type="match status" value="1"/>
</dbReference>
<comment type="similarity">
    <text evidence="1 7">Belongs to the class I-like SAM-binding methyltransferase superfamily. RsmB/NOP family.</text>
</comment>
<dbReference type="SUPFAM" id="SSF53335">
    <property type="entry name" value="S-adenosyl-L-methionine-dependent methyltransferases"/>
    <property type="match status" value="1"/>
</dbReference>
<dbReference type="CDD" id="cd02440">
    <property type="entry name" value="AdoMet_MTases"/>
    <property type="match status" value="1"/>
</dbReference>
<keyword evidence="5 7" id="KW-0949">S-adenosyl-L-methionine</keyword>
<evidence type="ECO:0000256" key="4">
    <source>
        <dbReference type="ARBA" id="ARBA00022679"/>
    </source>
</evidence>
<dbReference type="Proteomes" id="UP001055185">
    <property type="component" value="Unassembled WGS sequence"/>
</dbReference>
<dbReference type="InterPro" id="IPR031341">
    <property type="entry name" value="Methyltr_RsmF_N"/>
</dbReference>
<reference evidence="10" key="1">
    <citation type="journal article" date="2022" name="Int. J. Syst. Evol. Microbiol.">
        <title>Genome-based, phenotypic and chemotaxonomic classification of Faecalibacterium strains: proposal of three novel species Faecalibacterium duncaniae sp. nov., Faecalibacterium hattorii sp. nov. and Faecalibacterium gallinarum sp. nov. .</title>
        <authorList>
            <person name="Sakamoto M."/>
            <person name="Sakurai N."/>
            <person name="Tanno H."/>
            <person name="Iino T."/>
            <person name="Ohkuma M."/>
            <person name="Endo A."/>
        </authorList>
    </citation>
    <scope>NUCLEOTIDE SEQUENCE</scope>
    <source>
        <strain evidence="10">JCM 17207</strain>
    </source>
</reference>
<dbReference type="PROSITE" id="PS01153">
    <property type="entry name" value="NOL1_NOP2_SUN"/>
    <property type="match status" value="1"/>
</dbReference>
<name>A0AA37N161_9FIRM</name>
<feature type="binding site" evidence="7">
    <location>
        <position position="178"/>
    </location>
    <ligand>
        <name>S-adenosyl-L-methionine</name>
        <dbReference type="ChEBI" id="CHEBI:59789"/>
    </ligand>
</feature>
<keyword evidence="2" id="KW-0963">Cytoplasm</keyword>
<feature type="compositionally biased region" description="Basic and acidic residues" evidence="8">
    <location>
        <begin position="341"/>
        <end position="363"/>
    </location>
</feature>
<dbReference type="InterPro" id="IPR027391">
    <property type="entry name" value="Nol1_Nop2_Fmu_2"/>
</dbReference>
<dbReference type="CDD" id="cd21147">
    <property type="entry name" value="RsmF_methylt_CTD1"/>
    <property type="match status" value="1"/>
</dbReference>
<evidence type="ECO:0000256" key="3">
    <source>
        <dbReference type="ARBA" id="ARBA00022603"/>
    </source>
</evidence>
<dbReference type="AlphaFoldDB" id="A0AA37N161"/>
<evidence type="ECO:0000313" key="11">
    <source>
        <dbReference type="Proteomes" id="UP001055185"/>
    </source>
</evidence>
<sequence length="512" mass="54587">MSIEYFEARERALLGERYDTLYTPPEAEAARGITVSALRAGPDQLAARADFALEPSPFCGAGFVVKEPGFKPGRHPYHHAGVFYSQEPSASSAAPLLGVRPGMRVLDLCAAPGGKSSQLAAALGGQGLLVSNEYVAARAEILKSNLERMGVSNAVILNETPARIADALPEFFDRVLVDAPCSGEGMFRKEPAALAQHNEALVKQCAALGSEILDCAAAALAPGGELVYSTCTFAPEEDEGQVAAFLARHPEFRLADVMERAARPFGSPGEENRTGGLPLDVSLVRRIWPCQGGEGHFLARLVKEGTPRTLPPEGERTPEETLWLAQAARQAPAGKGKNQKPAREDPRAARRENSRACRAEPERRVRRGAPAAENTAPAQSLAAWKEFAAAYFPDLVDRPAVLHGGGVLLPAVFPPVSLHILRAGVFAGSVQKGRFVPEHHLFTAFGAGCANREELTLGDPRCAAYLAGQEIEACTAREGWCCVTVDGWPLGGGKVSAGRVKNHYPKALRNLG</sequence>
<accession>A0AA37N161</accession>
<evidence type="ECO:0000256" key="6">
    <source>
        <dbReference type="ARBA" id="ARBA00022884"/>
    </source>
</evidence>
<dbReference type="GO" id="GO:0001510">
    <property type="term" value="P:RNA methylation"/>
    <property type="evidence" value="ECO:0007669"/>
    <property type="project" value="InterPro"/>
</dbReference>
<dbReference type="InterPro" id="IPR049560">
    <property type="entry name" value="MeTrfase_RsmB-F_NOP2_cat"/>
</dbReference>
<dbReference type="Pfam" id="PF13636">
    <property type="entry name" value="Methyltranf_PUA"/>
    <property type="match status" value="1"/>
</dbReference>
<evidence type="ECO:0000256" key="2">
    <source>
        <dbReference type="ARBA" id="ARBA00022490"/>
    </source>
</evidence>
<evidence type="ECO:0000259" key="9">
    <source>
        <dbReference type="PROSITE" id="PS51686"/>
    </source>
</evidence>
<evidence type="ECO:0000256" key="5">
    <source>
        <dbReference type="ARBA" id="ARBA00022691"/>
    </source>
</evidence>
<comment type="caution">
    <text evidence="7">Lacks conserved residue(s) required for the propagation of feature annotation.</text>
</comment>
<keyword evidence="6 7" id="KW-0694">RNA-binding</keyword>